<dbReference type="SUPFAM" id="SSF52047">
    <property type="entry name" value="RNI-like"/>
    <property type="match status" value="1"/>
</dbReference>
<reference evidence="1" key="1">
    <citation type="submission" date="2022-08" db="EMBL/GenBank/DDBJ databases">
        <authorList>
            <consortium name="DOE Joint Genome Institute"/>
            <person name="Min B."/>
            <person name="Riley R."/>
            <person name="Sierra-Patev S."/>
            <person name="Naranjo-Ortiz M."/>
            <person name="Looney B."/>
            <person name="Konkel Z."/>
            <person name="Slot J.C."/>
            <person name="Sakamoto Y."/>
            <person name="Steenwyk J.L."/>
            <person name="Rokas A."/>
            <person name="Carro J."/>
            <person name="Camarero S."/>
            <person name="Ferreira P."/>
            <person name="Molpeceres G."/>
            <person name="Ruiz-Duenas F.J."/>
            <person name="Serrano A."/>
            <person name="Henrissat B."/>
            <person name="Drula E."/>
            <person name="Hughes K.W."/>
            <person name="Mata J.L."/>
            <person name="Ishikawa N.K."/>
            <person name="Vargas-Isla R."/>
            <person name="Ushijima S."/>
            <person name="Smith C.A."/>
            <person name="Ahrendt S."/>
            <person name="Andreopoulos W."/>
            <person name="He G."/>
            <person name="Labutti K."/>
            <person name="Lipzen A."/>
            <person name="Ng V."/>
            <person name="Sandor L."/>
            <person name="Barry K."/>
            <person name="Martinez A.T."/>
            <person name="Xiao Y."/>
            <person name="Gibbons J.G."/>
            <person name="Terashima K."/>
            <person name="Hibbett D.S."/>
            <person name="Grigoriev I.V."/>
        </authorList>
    </citation>
    <scope>NUCLEOTIDE SEQUENCE</scope>
    <source>
        <strain evidence="1">TFB10827</strain>
    </source>
</reference>
<protein>
    <recommendedName>
        <fullName evidence="3">F-box domain-containing protein</fullName>
    </recommendedName>
</protein>
<sequence length="485" mass="55310">MSLPNELLHSIFEYLAYIPNLPDSPSKSQFKCASPELLALSVTNWRLRRICLHFLFANIKIRHIKDARRLEDSSLVLFEKFTKYVTFDLLLLPLLTVLRLLAISHFFSRSEEGDRILCPILPCMKRLEWVELRFCSARSVLLEAILAQPSVSTVLVEQLPDASLRDNLSKVVHEGTSIPTVFSPNLERCLDQGMRLVRLEVLDPGLLNEDFGQRHFAGLEELKLSMRRYPVSFSWLSALSSTHSSLKEVWLIDDNRQYFRRHTPIFISSFIEESQRQDLSKNYIIKRVGLCRGTGQCSQDWYVMSLTIFTTFASTSLVEILTLVSTSFPKLETLTLDLDSHKATYDVDDLAAVLARCSSLRVLYLHNVFKRLRFGNRCLPTVCRANSTSTLDRLAARAASGLSTFTSRVAKEVLSLDTFYIYDMGYEYEKYGCGKRWYLVGWLHVLNGNRDVDGTVRCKNGTGHSGVRLGTKMISRGFGMESHES</sequence>
<keyword evidence="2" id="KW-1185">Reference proteome</keyword>
<evidence type="ECO:0000313" key="1">
    <source>
        <dbReference type="EMBL" id="KAJ3991725.1"/>
    </source>
</evidence>
<name>A0ABQ8Q042_9AGAR</name>
<dbReference type="Gene3D" id="3.80.10.10">
    <property type="entry name" value="Ribonuclease Inhibitor"/>
    <property type="match status" value="1"/>
</dbReference>
<dbReference type="Proteomes" id="UP001163828">
    <property type="component" value="Unassembled WGS sequence"/>
</dbReference>
<organism evidence="1 2">
    <name type="scientific">Lentinula boryana</name>
    <dbReference type="NCBI Taxonomy" id="40481"/>
    <lineage>
        <taxon>Eukaryota</taxon>
        <taxon>Fungi</taxon>
        <taxon>Dikarya</taxon>
        <taxon>Basidiomycota</taxon>
        <taxon>Agaricomycotina</taxon>
        <taxon>Agaricomycetes</taxon>
        <taxon>Agaricomycetidae</taxon>
        <taxon>Agaricales</taxon>
        <taxon>Marasmiineae</taxon>
        <taxon>Omphalotaceae</taxon>
        <taxon>Lentinula</taxon>
    </lineage>
</organism>
<proteinExistence type="predicted"/>
<gene>
    <name evidence="1" type="ORF">F5050DRAFT_1812220</name>
</gene>
<evidence type="ECO:0000313" key="2">
    <source>
        <dbReference type="Proteomes" id="UP001163828"/>
    </source>
</evidence>
<dbReference type="EMBL" id="MU790964">
    <property type="protein sequence ID" value="KAJ3991725.1"/>
    <property type="molecule type" value="Genomic_DNA"/>
</dbReference>
<comment type="caution">
    <text evidence="1">The sequence shown here is derived from an EMBL/GenBank/DDBJ whole genome shotgun (WGS) entry which is preliminary data.</text>
</comment>
<dbReference type="InterPro" id="IPR032675">
    <property type="entry name" value="LRR_dom_sf"/>
</dbReference>
<accession>A0ABQ8Q042</accession>
<evidence type="ECO:0008006" key="3">
    <source>
        <dbReference type="Google" id="ProtNLM"/>
    </source>
</evidence>